<dbReference type="EnsemblPlants" id="AUR62011295-RA">
    <property type="protein sequence ID" value="AUR62011295-RA:cds"/>
    <property type="gene ID" value="AUR62011295"/>
</dbReference>
<dbReference type="OMA" id="DTMWELL"/>
<proteinExistence type="predicted"/>
<dbReference type="GO" id="GO:0032259">
    <property type="term" value="P:methylation"/>
    <property type="evidence" value="ECO:0007669"/>
    <property type="project" value="UniProtKB-KW"/>
</dbReference>
<dbReference type="AlphaFoldDB" id="A0A803LDN9"/>
<evidence type="ECO:0000313" key="5">
    <source>
        <dbReference type="EnsemblPlants" id="AUR62011295-RA:cds"/>
    </source>
</evidence>
<dbReference type="GO" id="GO:0046872">
    <property type="term" value="F:metal ion binding"/>
    <property type="evidence" value="ECO:0007669"/>
    <property type="project" value="UniProtKB-KW"/>
</dbReference>
<keyword evidence="1" id="KW-0489">Methyltransferase</keyword>
<dbReference type="PANTHER" id="PTHR31009">
    <property type="entry name" value="S-ADENOSYL-L-METHIONINE:CARBOXYL METHYLTRANSFERASE FAMILY PROTEIN"/>
    <property type="match status" value="1"/>
</dbReference>
<sequence>MINKARPVLQESIRDLYHALQPECLMMADLGCSSGPNSLLVVSEIIDIIDEERQKFDRKCPKFGVFLNDLPGNDFSAIFNLLPSFYQSLKEEKGGDFGPCYVSGTPKSFYGRIFPDQFLHFVHSSYSVHWLSQVPRELESSTGEALNKGSIYIAKTSPPEILQAYYAQFKRDFVLFLRSQAKEMVPGGRMVLTLQGSFQRNDPDSIWELLGSTLQTMVLEGLIEQEKLDRFNMPFYAPTVEEIKNLVEAEGSFSVNKLEAFTVDSSVDTNQNLENRAKFIAMTIRAVTESLLTTAFKEAAMDDLFLRFKIMVKERMARERSEYLNIVVSVTKRV</sequence>
<keyword evidence="2" id="KW-0808">Transferase</keyword>
<dbReference type="InterPro" id="IPR029063">
    <property type="entry name" value="SAM-dependent_MTases_sf"/>
</dbReference>
<organism evidence="5 6">
    <name type="scientific">Chenopodium quinoa</name>
    <name type="common">Quinoa</name>
    <dbReference type="NCBI Taxonomy" id="63459"/>
    <lineage>
        <taxon>Eukaryota</taxon>
        <taxon>Viridiplantae</taxon>
        <taxon>Streptophyta</taxon>
        <taxon>Embryophyta</taxon>
        <taxon>Tracheophyta</taxon>
        <taxon>Spermatophyta</taxon>
        <taxon>Magnoliopsida</taxon>
        <taxon>eudicotyledons</taxon>
        <taxon>Gunneridae</taxon>
        <taxon>Pentapetalae</taxon>
        <taxon>Caryophyllales</taxon>
        <taxon>Chenopodiaceae</taxon>
        <taxon>Chenopodioideae</taxon>
        <taxon>Atripliceae</taxon>
        <taxon>Chenopodium</taxon>
    </lineage>
</organism>
<reference evidence="5" key="1">
    <citation type="journal article" date="2017" name="Nature">
        <title>The genome of Chenopodium quinoa.</title>
        <authorList>
            <person name="Jarvis D.E."/>
            <person name="Ho Y.S."/>
            <person name="Lightfoot D.J."/>
            <person name="Schmoeckel S.M."/>
            <person name="Li B."/>
            <person name="Borm T.J.A."/>
            <person name="Ohyanagi H."/>
            <person name="Mineta K."/>
            <person name="Michell C.T."/>
            <person name="Saber N."/>
            <person name="Kharbatia N.M."/>
            <person name="Rupper R.R."/>
            <person name="Sharp A.R."/>
            <person name="Dally N."/>
            <person name="Boughton B.A."/>
            <person name="Woo Y.H."/>
            <person name="Gao G."/>
            <person name="Schijlen E.G.W.M."/>
            <person name="Guo X."/>
            <person name="Momin A.A."/>
            <person name="Negrao S."/>
            <person name="Al-Babili S."/>
            <person name="Gehring C."/>
            <person name="Roessner U."/>
            <person name="Jung C."/>
            <person name="Murphy K."/>
            <person name="Arold S.T."/>
            <person name="Gojobori T."/>
            <person name="van der Linden C.G."/>
            <person name="van Loo E.N."/>
            <person name="Jellen E.N."/>
            <person name="Maughan P.J."/>
            <person name="Tester M."/>
        </authorList>
    </citation>
    <scope>NUCLEOTIDE SEQUENCE [LARGE SCALE GENOMIC DNA]</scope>
    <source>
        <strain evidence="5">cv. PI 614886</strain>
    </source>
</reference>
<dbReference type="Pfam" id="PF03492">
    <property type="entry name" value="Methyltransf_7"/>
    <property type="match status" value="1"/>
</dbReference>
<accession>A0A803LDN9</accession>
<name>A0A803LDN9_CHEQI</name>
<dbReference type="Gene3D" id="3.40.50.150">
    <property type="entry name" value="Vaccinia Virus protein VP39"/>
    <property type="match status" value="1"/>
</dbReference>
<dbReference type="GO" id="GO:0008168">
    <property type="term" value="F:methyltransferase activity"/>
    <property type="evidence" value="ECO:0007669"/>
    <property type="project" value="UniProtKB-KW"/>
</dbReference>
<evidence type="ECO:0000256" key="1">
    <source>
        <dbReference type="ARBA" id="ARBA00022603"/>
    </source>
</evidence>
<dbReference type="InterPro" id="IPR042086">
    <property type="entry name" value="MeTrfase_capping"/>
</dbReference>
<evidence type="ECO:0000313" key="6">
    <source>
        <dbReference type="Proteomes" id="UP000596660"/>
    </source>
</evidence>
<keyword evidence="3" id="KW-0479">Metal-binding</keyword>
<evidence type="ECO:0000256" key="2">
    <source>
        <dbReference type="ARBA" id="ARBA00022679"/>
    </source>
</evidence>
<dbReference type="Gene3D" id="1.10.1200.270">
    <property type="entry name" value="Methyltransferase, alpha-helical capping domain"/>
    <property type="match status" value="1"/>
</dbReference>
<protein>
    <submittedName>
        <fullName evidence="5">Uncharacterized protein</fullName>
    </submittedName>
</protein>
<keyword evidence="4" id="KW-0460">Magnesium</keyword>
<reference evidence="5" key="2">
    <citation type="submission" date="2021-03" db="UniProtKB">
        <authorList>
            <consortium name="EnsemblPlants"/>
        </authorList>
    </citation>
    <scope>IDENTIFICATION</scope>
</reference>
<dbReference type="Gramene" id="AUR62011295-RA">
    <property type="protein sequence ID" value="AUR62011295-RA:cds"/>
    <property type="gene ID" value="AUR62011295"/>
</dbReference>
<dbReference type="InterPro" id="IPR005299">
    <property type="entry name" value="MeTrfase_7"/>
</dbReference>
<dbReference type="SUPFAM" id="SSF53335">
    <property type="entry name" value="S-adenosyl-L-methionine-dependent methyltransferases"/>
    <property type="match status" value="1"/>
</dbReference>
<dbReference type="Proteomes" id="UP000596660">
    <property type="component" value="Unplaced"/>
</dbReference>
<evidence type="ECO:0000256" key="4">
    <source>
        <dbReference type="ARBA" id="ARBA00022842"/>
    </source>
</evidence>
<keyword evidence="6" id="KW-1185">Reference proteome</keyword>
<evidence type="ECO:0000256" key="3">
    <source>
        <dbReference type="ARBA" id="ARBA00022723"/>
    </source>
</evidence>